<comment type="caution">
    <text evidence="2">The sequence shown here is derived from an EMBL/GenBank/DDBJ whole genome shotgun (WGS) entry which is preliminary data.</text>
</comment>
<dbReference type="Proteomes" id="UP001066276">
    <property type="component" value="Chromosome 1_2"/>
</dbReference>
<proteinExistence type="predicted"/>
<sequence>MGPTHRGPEQAITAGTGPDEEGSVNEQAADDVAGSADSSPGPSAPQPDLNVILKAIHNLLDAMEHTVDELRVDFSLIQ</sequence>
<evidence type="ECO:0000313" key="3">
    <source>
        <dbReference type="Proteomes" id="UP001066276"/>
    </source>
</evidence>
<dbReference type="AlphaFoldDB" id="A0AAV7W8T1"/>
<dbReference type="EMBL" id="JANPWB010000002">
    <property type="protein sequence ID" value="KAJ1208710.1"/>
    <property type="molecule type" value="Genomic_DNA"/>
</dbReference>
<name>A0AAV7W8T1_PLEWA</name>
<evidence type="ECO:0000313" key="2">
    <source>
        <dbReference type="EMBL" id="KAJ1208710.1"/>
    </source>
</evidence>
<accession>A0AAV7W8T1</accession>
<reference evidence="2" key="1">
    <citation type="journal article" date="2022" name="bioRxiv">
        <title>Sequencing and chromosome-scale assembly of the giantPleurodeles waltlgenome.</title>
        <authorList>
            <person name="Brown T."/>
            <person name="Elewa A."/>
            <person name="Iarovenko S."/>
            <person name="Subramanian E."/>
            <person name="Araus A.J."/>
            <person name="Petzold A."/>
            <person name="Susuki M."/>
            <person name="Suzuki K.-i.T."/>
            <person name="Hayashi T."/>
            <person name="Toyoda A."/>
            <person name="Oliveira C."/>
            <person name="Osipova E."/>
            <person name="Leigh N.D."/>
            <person name="Simon A."/>
            <person name="Yun M.H."/>
        </authorList>
    </citation>
    <scope>NUCLEOTIDE SEQUENCE</scope>
    <source>
        <strain evidence="2">20211129_DDA</strain>
        <tissue evidence="2">Liver</tissue>
    </source>
</reference>
<organism evidence="2 3">
    <name type="scientific">Pleurodeles waltl</name>
    <name type="common">Iberian ribbed newt</name>
    <dbReference type="NCBI Taxonomy" id="8319"/>
    <lineage>
        <taxon>Eukaryota</taxon>
        <taxon>Metazoa</taxon>
        <taxon>Chordata</taxon>
        <taxon>Craniata</taxon>
        <taxon>Vertebrata</taxon>
        <taxon>Euteleostomi</taxon>
        <taxon>Amphibia</taxon>
        <taxon>Batrachia</taxon>
        <taxon>Caudata</taxon>
        <taxon>Salamandroidea</taxon>
        <taxon>Salamandridae</taxon>
        <taxon>Pleurodelinae</taxon>
        <taxon>Pleurodeles</taxon>
    </lineage>
</organism>
<gene>
    <name evidence="2" type="ORF">NDU88_004093</name>
</gene>
<evidence type="ECO:0008006" key="4">
    <source>
        <dbReference type="Google" id="ProtNLM"/>
    </source>
</evidence>
<evidence type="ECO:0000256" key="1">
    <source>
        <dbReference type="SAM" id="MobiDB-lite"/>
    </source>
</evidence>
<keyword evidence="3" id="KW-1185">Reference proteome</keyword>
<protein>
    <recommendedName>
        <fullName evidence="4">Heat shock factor binding protein 1</fullName>
    </recommendedName>
</protein>
<feature type="compositionally biased region" description="Low complexity" evidence="1">
    <location>
        <begin position="30"/>
        <end position="41"/>
    </location>
</feature>
<feature type="region of interest" description="Disordered" evidence="1">
    <location>
        <begin position="1"/>
        <end position="48"/>
    </location>
</feature>